<gene>
    <name evidence="1" type="ORF">GPM19_00200</name>
</gene>
<evidence type="ECO:0000313" key="1">
    <source>
        <dbReference type="EMBL" id="MWJ26640.1"/>
    </source>
</evidence>
<dbReference type="AlphaFoldDB" id="A0A7X3KNR8"/>
<protein>
    <submittedName>
        <fullName evidence="1">Uncharacterized protein</fullName>
    </submittedName>
</protein>
<organism evidence="1 2">
    <name type="scientific">Vreelandella zhuhanensis</name>
    <dbReference type="NCBI Taxonomy" id="2684210"/>
    <lineage>
        <taxon>Bacteria</taxon>
        <taxon>Pseudomonadati</taxon>
        <taxon>Pseudomonadota</taxon>
        <taxon>Gammaproteobacteria</taxon>
        <taxon>Oceanospirillales</taxon>
        <taxon>Halomonadaceae</taxon>
        <taxon>Vreelandella</taxon>
    </lineage>
</organism>
<proteinExistence type="predicted"/>
<sequence>MAGTPSVESGQFASLPHLHDHVARHPSTFSAARALLLSARSVMPAAGVP</sequence>
<comment type="caution">
    <text evidence="1">The sequence shown here is derived from an EMBL/GenBank/DDBJ whole genome shotgun (WGS) entry which is preliminary data.</text>
</comment>
<dbReference type="EMBL" id="WTKP01000001">
    <property type="protein sequence ID" value="MWJ26640.1"/>
    <property type="molecule type" value="Genomic_DNA"/>
</dbReference>
<accession>A0A7X3KNR8</accession>
<name>A0A7X3KNR8_9GAMM</name>
<reference evidence="1 2" key="1">
    <citation type="submission" date="2019-12" db="EMBL/GenBank/DDBJ databases">
        <title>Halomonas rutogse sp. nov. isolated from two lakes on Tibetan Plateau.</title>
        <authorList>
            <person name="Gao P."/>
        </authorList>
    </citation>
    <scope>NUCLEOTIDE SEQUENCE [LARGE SCALE GENOMIC DNA]</scope>
    <source>
        <strain evidence="1 2">ZH2S</strain>
    </source>
</reference>
<keyword evidence="2" id="KW-1185">Reference proteome</keyword>
<dbReference type="Proteomes" id="UP000437638">
    <property type="component" value="Unassembled WGS sequence"/>
</dbReference>
<evidence type="ECO:0000313" key="2">
    <source>
        <dbReference type="Proteomes" id="UP000437638"/>
    </source>
</evidence>